<gene>
    <name evidence="2" type="ORF">FLAG1_00119</name>
</gene>
<comment type="caution">
    <text evidence="2">The sequence shown here is derived from an EMBL/GenBank/DDBJ whole genome shotgun (WGS) entry which is preliminary data.</text>
</comment>
<evidence type="ECO:0008006" key="4">
    <source>
        <dbReference type="Google" id="ProtNLM"/>
    </source>
</evidence>
<keyword evidence="3" id="KW-1185">Reference proteome</keyword>
<dbReference type="Proteomes" id="UP000037904">
    <property type="component" value="Unassembled WGS sequence"/>
</dbReference>
<evidence type="ECO:0000256" key="1">
    <source>
        <dbReference type="SAM" id="Phobius"/>
    </source>
</evidence>
<protein>
    <recommendedName>
        <fullName evidence="4">Monooxygenase</fullName>
    </recommendedName>
</protein>
<evidence type="ECO:0000313" key="3">
    <source>
        <dbReference type="Proteomes" id="UP000037904"/>
    </source>
</evidence>
<accession>A0A0N0V8Y0</accession>
<evidence type="ECO:0000313" key="2">
    <source>
        <dbReference type="EMBL" id="KPA46935.1"/>
    </source>
</evidence>
<dbReference type="Pfam" id="PF13826">
    <property type="entry name" value="Monooxy_af470-like"/>
    <property type="match status" value="1"/>
</dbReference>
<dbReference type="SUPFAM" id="SSF54909">
    <property type="entry name" value="Dimeric alpha+beta barrel"/>
    <property type="match status" value="1"/>
</dbReference>
<organism evidence="2 3">
    <name type="scientific">Fusarium langsethiae</name>
    <dbReference type="NCBI Taxonomy" id="179993"/>
    <lineage>
        <taxon>Eukaryota</taxon>
        <taxon>Fungi</taxon>
        <taxon>Dikarya</taxon>
        <taxon>Ascomycota</taxon>
        <taxon>Pezizomycotina</taxon>
        <taxon>Sordariomycetes</taxon>
        <taxon>Hypocreomycetidae</taxon>
        <taxon>Hypocreales</taxon>
        <taxon>Nectriaceae</taxon>
        <taxon>Fusarium</taxon>
    </lineage>
</organism>
<keyword evidence="1" id="KW-1133">Transmembrane helix</keyword>
<keyword evidence="1" id="KW-0812">Transmembrane</keyword>
<dbReference type="AlphaFoldDB" id="A0A0N0V8Y0"/>
<dbReference type="OrthoDB" id="3202396at2759"/>
<proteinExistence type="predicted"/>
<feature type="transmembrane region" description="Helical" evidence="1">
    <location>
        <begin position="37"/>
        <end position="59"/>
    </location>
</feature>
<keyword evidence="1" id="KW-0472">Membrane</keyword>
<dbReference type="InterPro" id="IPR011008">
    <property type="entry name" value="Dimeric_a/b-barrel"/>
</dbReference>
<dbReference type="EMBL" id="JXCE01000001">
    <property type="protein sequence ID" value="KPA46935.1"/>
    <property type="molecule type" value="Genomic_DNA"/>
</dbReference>
<name>A0A0N0V8Y0_FUSLA</name>
<reference evidence="2 3" key="1">
    <citation type="submission" date="2015-04" db="EMBL/GenBank/DDBJ databases">
        <title>The draft genome sequence of Fusarium langsethiae, a T-2/HT-2 mycotoxin producer.</title>
        <authorList>
            <person name="Lysoe E."/>
            <person name="Divon H.H."/>
            <person name="Terzi V."/>
            <person name="Orru L."/>
            <person name="Lamontanara A."/>
            <person name="Kolseth A.-K."/>
            <person name="Frandsen R.J."/>
            <person name="Nielsen K."/>
            <person name="Thrane U."/>
        </authorList>
    </citation>
    <scope>NUCLEOTIDE SEQUENCE [LARGE SCALE GENOMIC DNA]</scope>
    <source>
        <strain evidence="2 3">Fl201059</strain>
    </source>
</reference>
<sequence>MKNAEFRPKLNSASKPIKFPSKSERAFMLKDCFKPQVTIAIGSFIQVALCAILPFRWAIVPSAAVLLNSIITTLIQVRSTKPNEYDESIIPGRVTAQLPFSSGTFGSKPGANSVVVFHLGIQMNHPLGLAAPGMSQIGKYFKAMMEDLESHRDEYGLLTSSSWRGDERSSNNTLLNIYYFRDVEGLHRFAHGDIHRKAWDYMNKTRPKHVGIFHETYSVPARAYENLYVNCHPVMMGRAIVRTTPVGEEDERWTNTLVSADMPALKTQYTRMSRDEQGNLKET</sequence>
<dbReference type="InterPro" id="IPR025444">
    <property type="entry name" value="Monooxy_af470"/>
</dbReference>